<evidence type="ECO:0000256" key="1">
    <source>
        <dbReference type="ARBA" id="ARBA00004123"/>
    </source>
</evidence>
<dbReference type="Proteomes" id="UP000887575">
    <property type="component" value="Unassembled WGS sequence"/>
</dbReference>
<dbReference type="GO" id="GO:0005049">
    <property type="term" value="F:nuclear export signal receptor activity"/>
    <property type="evidence" value="ECO:0007669"/>
    <property type="project" value="TreeGrafter"/>
</dbReference>
<evidence type="ECO:0000256" key="4">
    <source>
        <dbReference type="ARBA" id="ARBA00018945"/>
    </source>
</evidence>
<evidence type="ECO:0000256" key="9">
    <source>
        <dbReference type="ARBA" id="ARBA00030693"/>
    </source>
</evidence>
<evidence type="ECO:0000313" key="11">
    <source>
        <dbReference type="Proteomes" id="UP000887575"/>
    </source>
</evidence>
<sequence>MASENLMQLAQILNATLELDASVRKAAEQQLLGLEMQQGFGVMLIELVVNNEAPAEIRIAAAVALKNFVKRLWSDHVEQELPETEQKTIRTAALQAMLASQGNIRSQLSHTVYLMAKKDFPERWPDLVSSLAVLLTQDDFDKIVATLSTLDQLFEKYRHESKSTELWTELKICLIATQEPLTTLFIKMAAFIPQREQMNVKDVGSWLEILLFISHIYHSLISQDLPEFFEDSLGPWMDGFLKLLTITEDRITSAAGEPTALDKIKSEICTTVTLYAQRYEEEIRPYMEPFTQAIWNLLVQTGVETRYDGMVCAALDFLSAISERPQYESMFQSEEVLKTIAIDVAVKNLRLREEDIEMFEDEPLEYMKKDIEGTDTGTRRRGGIDLVRSLCKRFEPQIAAILSQEIASKSGNNNWYEKDVIYCLVTAMASKGETHKSGATNTSTLIDIPQYYRSNVHSDLVTDINSNAILKADAIKFLVTFRNQIAPEDIVASINVLLALLGSTKTQVHKYAAWALERLLIMRINGQPIFSSANVQVAPLLTALVSCFDSDPKAEMSPYLIKALMRVVGVMDASTASAGGQIAARLVTMVETAIKNQANPVHTHFLFETMCILIKKASSHVAGGLDSSLLPLVETILAQNLEDLIPYALQITGVLLLTCITRDAPKDAYFGFLGFLLRPELWARSSNVPAALYLIEIYLKAAPERVMNEHGTTIFAQYTRLIASKNLDKYGFQLAFAVLPSMEFANGVTEPYAVLFNNMLKRLQGSRTPSFAKNFLIFLAKFAIILNASTLARALESIQSGLFSMIMQRVAGPGFEEFKNLTTTEEKRTIAIGYGTIFRDCSQMLGESRIPLAQSVLQLLEAPAVTANFGLTIEDEQVSMYNAEGEFVNPFSKLASAGKEDVLAPNISDHKGFFTECMRV</sequence>
<dbReference type="GO" id="GO:0031267">
    <property type="term" value="F:small GTPase binding"/>
    <property type="evidence" value="ECO:0007669"/>
    <property type="project" value="InterPro"/>
</dbReference>
<evidence type="ECO:0000313" key="12">
    <source>
        <dbReference type="WBParaSite" id="MBELARI_LOCUS8677.2"/>
    </source>
</evidence>
<dbReference type="PROSITE" id="PS50166">
    <property type="entry name" value="IMPORTIN_B_NT"/>
    <property type="match status" value="1"/>
</dbReference>
<evidence type="ECO:0000256" key="5">
    <source>
        <dbReference type="ARBA" id="ARBA00022448"/>
    </source>
</evidence>
<dbReference type="GO" id="GO:0006606">
    <property type="term" value="P:protein import into nucleus"/>
    <property type="evidence" value="ECO:0007669"/>
    <property type="project" value="TreeGrafter"/>
</dbReference>
<evidence type="ECO:0000256" key="7">
    <source>
        <dbReference type="ARBA" id="ARBA00022927"/>
    </source>
</evidence>
<dbReference type="InterPro" id="IPR016024">
    <property type="entry name" value="ARM-type_fold"/>
</dbReference>
<dbReference type="GO" id="GO:0005829">
    <property type="term" value="C:cytosol"/>
    <property type="evidence" value="ECO:0007669"/>
    <property type="project" value="TreeGrafter"/>
</dbReference>
<comment type="similarity">
    <text evidence="3">Belongs to the XPO2/CSE1 family.</text>
</comment>
<dbReference type="Pfam" id="PF08506">
    <property type="entry name" value="Cse1"/>
    <property type="match status" value="1"/>
</dbReference>
<keyword evidence="8" id="KW-0539">Nucleus</keyword>
<dbReference type="Pfam" id="PF03810">
    <property type="entry name" value="IBN_N"/>
    <property type="match status" value="1"/>
</dbReference>
<keyword evidence="6" id="KW-0963">Cytoplasm</keyword>
<dbReference type="AlphaFoldDB" id="A0AAF3FP02"/>
<proteinExistence type="inferred from homology"/>
<dbReference type="SUPFAM" id="SSF48371">
    <property type="entry name" value="ARM repeat"/>
    <property type="match status" value="1"/>
</dbReference>
<feature type="domain" description="Importin N-terminal" evidence="10">
    <location>
        <begin position="27"/>
        <end position="99"/>
    </location>
</feature>
<dbReference type="GO" id="GO:0005635">
    <property type="term" value="C:nuclear envelope"/>
    <property type="evidence" value="ECO:0007669"/>
    <property type="project" value="TreeGrafter"/>
</dbReference>
<dbReference type="SMART" id="SM00913">
    <property type="entry name" value="IBN_N"/>
    <property type="match status" value="1"/>
</dbReference>
<evidence type="ECO:0000256" key="2">
    <source>
        <dbReference type="ARBA" id="ARBA00004496"/>
    </source>
</evidence>
<keyword evidence="5" id="KW-0813">Transport</keyword>
<evidence type="ECO:0000259" key="10">
    <source>
        <dbReference type="PROSITE" id="PS50166"/>
    </source>
</evidence>
<dbReference type="Pfam" id="PF03378">
    <property type="entry name" value="CAS_CSE1"/>
    <property type="match status" value="1"/>
</dbReference>
<comment type="subcellular location">
    <subcellularLocation>
        <location evidence="2">Cytoplasm</location>
    </subcellularLocation>
    <subcellularLocation>
        <location evidence="1">Nucleus</location>
    </subcellularLocation>
</comment>
<evidence type="ECO:0000256" key="6">
    <source>
        <dbReference type="ARBA" id="ARBA00022490"/>
    </source>
</evidence>
<dbReference type="PANTHER" id="PTHR10997">
    <property type="entry name" value="IMPORTIN-7, 8, 11"/>
    <property type="match status" value="1"/>
</dbReference>
<dbReference type="WBParaSite" id="MBELARI_LOCUS8677.2">
    <property type="protein sequence ID" value="MBELARI_LOCUS8677.2"/>
    <property type="gene ID" value="MBELARI_LOCUS8677"/>
</dbReference>
<dbReference type="GO" id="GO:0006611">
    <property type="term" value="P:protein export from nucleus"/>
    <property type="evidence" value="ECO:0007669"/>
    <property type="project" value="TreeGrafter"/>
</dbReference>
<protein>
    <recommendedName>
        <fullName evidence="4">Exportin-2</fullName>
    </recommendedName>
    <alternativeName>
        <fullName evidence="9">Importin-alpha re-exporter</fullName>
    </alternativeName>
</protein>
<dbReference type="InterPro" id="IPR011989">
    <property type="entry name" value="ARM-like"/>
</dbReference>
<dbReference type="InterPro" id="IPR013713">
    <property type="entry name" value="XPO2_central"/>
</dbReference>
<evidence type="ECO:0000256" key="8">
    <source>
        <dbReference type="ARBA" id="ARBA00023242"/>
    </source>
</evidence>
<organism evidence="11 12">
    <name type="scientific">Mesorhabditis belari</name>
    <dbReference type="NCBI Taxonomy" id="2138241"/>
    <lineage>
        <taxon>Eukaryota</taxon>
        <taxon>Metazoa</taxon>
        <taxon>Ecdysozoa</taxon>
        <taxon>Nematoda</taxon>
        <taxon>Chromadorea</taxon>
        <taxon>Rhabditida</taxon>
        <taxon>Rhabditina</taxon>
        <taxon>Rhabditomorpha</taxon>
        <taxon>Rhabditoidea</taxon>
        <taxon>Rhabditidae</taxon>
        <taxon>Mesorhabditinae</taxon>
        <taxon>Mesorhabditis</taxon>
    </lineage>
</organism>
<dbReference type="InterPro" id="IPR001494">
    <property type="entry name" value="Importin-beta_N"/>
</dbReference>
<dbReference type="PANTHER" id="PTHR10997:SF8">
    <property type="entry name" value="EXPORTIN-2"/>
    <property type="match status" value="1"/>
</dbReference>
<name>A0AAF3FP02_9BILA</name>
<accession>A0AAF3FP02</accession>
<dbReference type="Gene3D" id="1.25.10.10">
    <property type="entry name" value="Leucine-rich Repeat Variant"/>
    <property type="match status" value="1"/>
</dbReference>
<reference evidence="12" key="1">
    <citation type="submission" date="2024-02" db="UniProtKB">
        <authorList>
            <consortium name="WormBaseParasite"/>
        </authorList>
    </citation>
    <scope>IDENTIFICATION</scope>
</reference>
<dbReference type="InterPro" id="IPR005043">
    <property type="entry name" value="XPO2_C"/>
</dbReference>
<keyword evidence="7" id="KW-0653">Protein transport</keyword>
<evidence type="ECO:0000256" key="3">
    <source>
        <dbReference type="ARBA" id="ARBA00008669"/>
    </source>
</evidence>
<keyword evidence="11" id="KW-1185">Reference proteome</keyword>